<keyword evidence="3" id="KW-1185">Reference proteome</keyword>
<dbReference type="EMBL" id="JBHSGK010000003">
    <property type="protein sequence ID" value="MFC4735725.1"/>
    <property type="molecule type" value="Genomic_DNA"/>
</dbReference>
<dbReference type="CDD" id="cd06127">
    <property type="entry name" value="DEDDh"/>
    <property type="match status" value="1"/>
</dbReference>
<accession>A0ABV9NTE5</accession>
<name>A0ABV9NTE5_9BACI</name>
<dbReference type="PANTHER" id="PTHR30231">
    <property type="entry name" value="DNA POLYMERASE III SUBUNIT EPSILON"/>
    <property type="match status" value="1"/>
</dbReference>
<comment type="caution">
    <text evidence="2">The sequence shown here is derived from an EMBL/GenBank/DDBJ whole genome shotgun (WGS) entry which is preliminary data.</text>
</comment>
<sequence>MTWFHALRSTAASVKPFLKHRNDWARANPETMQEAKNSVIRFNQVLPDFTTTPSSADIVVFDVETTGFYPFLGDDIISIGAVPIRQPNHQFYELVQTARTIPKSITGLTGIDNEQIKTNGMVFPEMLIKFLRFSQGSFLSAHPASFDVRFLQVLCRRWRLPVLRPYVLDSFHAARLLYPDADASLDGLIQHFHMPVIRRHHALNDAVITAEVLEKLLDQAEVKGCNSIGTLVHESMIKKKRRRR</sequence>
<dbReference type="PANTHER" id="PTHR30231:SF41">
    <property type="entry name" value="DNA POLYMERASE III SUBUNIT EPSILON"/>
    <property type="match status" value="1"/>
</dbReference>
<dbReference type="InterPro" id="IPR013520">
    <property type="entry name" value="Ribonucl_H"/>
</dbReference>
<evidence type="ECO:0000259" key="1">
    <source>
        <dbReference type="SMART" id="SM00479"/>
    </source>
</evidence>
<evidence type="ECO:0000313" key="2">
    <source>
        <dbReference type="EMBL" id="MFC4735725.1"/>
    </source>
</evidence>
<evidence type="ECO:0000313" key="3">
    <source>
        <dbReference type="Proteomes" id="UP001595896"/>
    </source>
</evidence>
<dbReference type="InterPro" id="IPR036397">
    <property type="entry name" value="RNaseH_sf"/>
</dbReference>
<reference evidence="3" key="1">
    <citation type="journal article" date="2019" name="Int. J. Syst. Evol. Microbiol.">
        <title>The Global Catalogue of Microorganisms (GCM) 10K type strain sequencing project: providing services to taxonomists for standard genome sequencing and annotation.</title>
        <authorList>
            <consortium name="The Broad Institute Genomics Platform"/>
            <consortium name="The Broad Institute Genome Sequencing Center for Infectious Disease"/>
            <person name="Wu L."/>
            <person name="Ma J."/>
        </authorList>
    </citation>
    <scope>NUCLEOTIDE SEQUENCE [LARGE SCALE GENOMIC DNA]</scope>
    <source>
        <strain evidence="3">JCM 12165</strain>
    </source>
</reference>
<organism evidence="2 3">
    <name type="scientific">Bacillus daqingensis</name>
    <dbReference type="NCBI Taxonomy" id="872396"/>
    <lineage>
        <taxon>Bacteria</taxon>
        <taxon>Bacillati</taxon>
        <taxon>Bacillota</taxon>
        <taxon>Bacilli</taxon>
        <taxon>Bacillales</taxon>
        <taxon>Bacillaceae</taxon>
        <taxon>Bacillus</taxon>
    </lineage>
</organism>
<gene>
    <name evidence="2" type="ORF">ACFO4L_03915</name>
</gene>
<dbReference type="RefSeq" id="WP_377908343.1">
    <property type="nucleotide sequence ID" value="NZ_JBHSGK010000003.1"/>
</dbReference>
<protein>
    <submittedName>
        <fullName evidence="2">PolC-type DNA polymerase III</fullName>
    </submittedName>
</protein>
<dbReference type="SUPFAM" id="SSF53098">
    <property type="entry name" value="Ribonuclease H-like"/>
    <property type="match status" value="1"/>
</dbReference>
<dbReference type="Proteomes" id="UP001595896">
    <property type="component" value="Unassembled WGS sequence"/>
</dbReference>
<feature type="domain" description="Exonuclease" evidence="1">
    <location>
        <begin position="57"/>
        <end position="222"/>
    </location>
</feature>
<dbReference type="Gene3D" id="3.30.420.10">
    <property type="entry name" value="Ribonuclease H-like superfamily/Ribonuclease H"/>
    <property type="match status" value="1"/>
</dbReference>
<proteinExistence type="predicted"/>
<dbReference type="InterPro" id="IPR012337">
    <property type="entry name" value="RNaseH-like_sf"/>
</dbReference>
<dbReference type="Pfam" id="PF00929">
    <property type="entry name" value="RNase_T"/>
    <property type="match status" value="1"/>
</dbReference>
<dbReference type="SMART" id="SM00479">
    <property type="entry name" value="EXOIII"/>
    <property type="match status" value="1"/>
</dbReference>